<sequence>MSSNLIFFTKKQSNKLLYSEHLKNKDFQWLYDLLEKDKHLTTARIPANKLTMLSEMQDTLLNKSMDEWIQHKSPNGQHIEDRGEDEGKWMHCSLCNKKNRYIYYIKNTVNSVTLNVGSDCITEFGSLAAGAQSGKRMLQNNARRARNLQKLLTVIPGARKRISDWSKFVSDLAIIPPFTVTKEYEELGNAAELLYEKILNNNKNDDYIKNLQLLFNSADSIQTDILEYINKNKNRKFILTKEQAYWIRTNQTEHYTQILELVRKSKYGLISLQSAKLIRDPHFLNTFMITYNTKIMQLNDDIWHTQELARNKYISSGNVQYENEYPEITDTTNGTFTYKFRSLTNIVFKISSTKFISLLGFIVFNSTINHNNSILRLIMDSSIPDVQSCEALFYQIQLIFDGKIIFNEFQPAFQYVDFAFLVKSSLDTSGVKHYTHIYKRYNSNDFISKMSTVIFRKNKDALKKYLDAECLNTYSESEYNSAREFDRDLDIARRNTFTS</sequence>
<evidence type="ECO:0000313" key="2">
    <source>
        <dbReference type="Proteomes" id="UP000539064"/>
    </source>
</evidence>
<dbReference type="RefSeq" id="WP_185523754.1">
    <property type="nucleotide sequence ID" value="NZ_JAARVG010000004.1"/>
</dbReference>
<gene>
    <name evidence="1" type="ORF">HCA52_05505</name>
</gene>
<dbReference type="EMBL" id="JAARVG010000004">
    <property type="protein sequence ID" value="MBC1792867.1"/>
    <property type="molecule type" value="Genomic_DNA"/>
</dbReference>
<protein>
    <submittedName>
        <fullName evidence="1">Uncharacterized protein</fullName>
    </submittedName>
</protein>
<proteinExistence type="predicted"/>
<dbReference type="Proteomes" id="UP000539064">
    <property type="component" value="Unassembled WGS sequence"/>
</dbReference>
<name>A0A7X1CL55_9LIST</name>
<reference evidence="1 2" key="1">
    <citation type="submission" date="2020-03" db="EMBL/GenBank/DDBJ databases">
        <title>Soil Listeria distribution.</title>
        <authorList>
            <person name="Liao J."/>
            <person name="Wiedmann M."/>
        </authorList>
    </citation>
    <scope>NUCLEOTIDE SEQUENCE [LARGE SCALE GENOMIC DNA]</scope>
    <source>
        <strain evidence="1 2">FSL L7-0978</strain>
    </source>
</reference>
<dbReference type="AlphaFoldDB" id="A0A7X1CL55"/>
<comment type="caution">
    <text evidence="1">The sequence shown here is derived from an EMBL/GenBank/DDBJ whole genome shotgun (WGS) entry which is preliminary data.</text>
</comment>
<organism evidence="1 2">
    <name type="scientific">Listeria booriae</name>
    <dbReference type="NCBI Taxonomy" id="1552123"/>
    <lineage>
        <taxon>Bacteria</taxon>
        <taxon>Bacillati</taxon>
        <taxon>Bacillota</taxon>
        <taxon>Bacilli</taxon>
        <taxon>Bacillales</taxon>
        <taxon>Listeriaceae</taxon>
        <taxon>Listeria</taxon>
    </lineage>
</organism>
<evidence type="ECO:0000313" key="1">
    <source>
        <dbReference type="EMBL" id="MBC1792867.1"/>
    </source>
</evidence>
<accession>A0A7X1CL55</accession>